<feature type="compositionally biased region" description="Basic and acidic residues" evidence="1">
    <location>
        <begin position="110"/>
        <end position="123"/>
    </location>
</feature>
<protein>
    <submittedName>
        <fullName evidence="2">Uncharacterized protein</fullName>
    </submittedName>
</protein>
<gene>
    <name evidence="2" type="ORF">BDW02DRAFT_486305</name>
</gene>
<sequence>MDTACPIDPLVAQTALKIAAVINDFKRQLDQRDQTWALATGTIELGLHSQNFHLVLVPDEDGDEYPITVQATRKPQHDAAPSGLKRARQASDDDAPQPLDTDLVPRKRQKQDLEIDPHPRLPSEPDGNGTPITRAAMDDLLVSLRDDIQEDTTECINHVQRLLRPSPAASHDRADQTTSIPDLVRREAKLLSHQIRWVEECRKVGAELHDQREETWRTSSASFHDRQRQHRETFQAHMLHASGAQTEILHRILNEVRAIGLHTQSMKWETPASFVSATLPSNFPTQPRPPAATLNASGGGKGEPPARTPSQR</sequence>
<evidence type="ECO:0000313" key="2">
    <source>
        <dbReference type="EMBL" id="KAF1839809.1"/>
    </source>
</evidence>
<reference evidence="2" key="1">
    <citation type="submission" date="2020-01" db="EMBL/GenBank/DDBJ databases">
        <authorList>
            <consortium name="DOE Joint Genome Institute"/>
            <person name="Haridas S."/>
            <person name="Albert R."/>
            <person name="Binder M."/>
            <person name="Bloem J."/>
            <person name="Labutti K."/>
            <person name="Salamov A."/>
            <person name="Andreopoulos B."/>
            <person name="Baker S.E."/>
            <person name="Barry K."/>
            <person name="Bills G."/>
            <person name="Bluhm B.H."/>
            <person name="Cannon C."/>
            <person name="Castanera R."/>
            <person name="Culley D.E."/>
            <person name="Daum C."/>
            <person name="Ezra D."/>
            <person name="Gonzalez J.B."/>
            <person name="Henrissat B."/>
            <person name="Kuo A."/>
            <person name="Liang C."/>
            <person name="Lipzen A."/>
            <person name="Lutzoni F."/>
            <person name="Magnuson J."/>
            <person name="Mondo S."/>
            <person name="Nolan M."/>
            <person name="Ohm R."/>
            <person name="Pangilinan J."/>
            <person name="Park H.-J."/>
            <person name="Ramirez L."/>
            <person name="Alfaro M."/>
            <person name="Sun H."/>
            <person name="Tritt A."/>
            <person name="Yoshinaga Y."/>
            <person name="Zwiers L.-H."/>
            <person name="Turgeon B.G."/>
            <person name="Goodwin S.B."/>
            <person name="Spatafora J.W."/>
            <person name="Crous P.W."/>
            <person name="Grigoriev I.V."/>
        </authorList>
    </citation>
    <scope>NUCLEOTIDE SEQUENCE</scope>
    <source>
        <strain evidence="2">P77</strain>
    </source>
</reference>
<feature type="region of interest" description="Disordered" evidence="1">
    <location>
        <begin position="71"/>
        <end position="131"/>
    </location>
</feature>
<dbReference type="OrthoDB" id="3645916at2759"/>
<organism evidence="2 3">
    <name type="scientific">Decorospora gaudefroyi</name>
    <dbReference type="NCBI Taxonomy" id="184978"/>
    <lineage>
        <taxon>Eukaryota</taxon>
        <taxon>Fungi</taxon>
        <taxon>Dikarya</taxon>
        <taxon>Ascomycota</taxon>
        <taxon>Pezizomycotina</taxon>
        <taxon>Dothideomycetes</taxon>
        <taxon>Pleosporomycetidae</taxon>
        <taxon>Pleosporales</taxon>
        <taxon>Pleosporineae</taxon>
        <taxon>Pleosporaceae</taxon>
        <taxon>Decorospora</taxon>
    </lineage>
</organism>
<evidence type="ECO:0000256" key="1">
    <source>
        <dbReference type="SAM" id="MobiDB-lite"/>
    </source>
</evidence>
<dbReference type="AlphaFoldDB" id="A0A6A5KWM0"/>
<dbReference type="Proteomes" id="UP000800040">
    <property type="component" value="Unassembled WGS sequence"/>
</dbReference>
<feature type="region of interest" description="Disordered" evidence="1">
    <location>
        <begin position="279"/>
        <end position="312"/>
    </location>
</feature>
<name>A0A6A5KWM0_9PLEO</name>
<proteinExistence type="predicted"/>
<accession>A0A6A5KWM0</accession>
<keyword evidence="3" id="KW-1185">Reference proteome</keyword>
<evidence type="ECO:0000313" key="3">
    <source>
        <dbReference type="Proteomes" id="UP000800040"/>
    </source>
</evidence>
<dbReference type="EMBL" id="ML975244">
    <property type="protein sequence ID" value="KAF1839809.1"/>
    <property type="molecule type" value="Genomic_DNA"/>
</dbReference>